<dbReference type="SMART" id="SM00382">
    <property type="entry name" value="AAA"/>
    <property type="match status" value="2"/>
</dbReference>
<protein>
    <submittedName>
        <fullName evidence="3">AAA+-type ATPase, SpoVK/Ycf46/Vps4 family</fullName>
    </submittedName>
</protein>
<evidence type="ECO:0000256" key="1">
    <source>
        <dbReference type="RuleBase" id="RU003651"/>
    </source>
</evidence>
<dbReference type="EMBL" id="FOSF01000034">
    <property type="protein sequence ID" value="SFK18516.1"/>
    <property type="molecule type" value="Genomic_DNA"/>
</dbReference>
<dbReference type="SUPFAM" id="SSF52540">
    <property type="entry name" value="P-loop containing nucleoside triphosphate hydrolases"/>
    <property type="match status" value="2"/>
</dbReference>
<dbReference type="InterPro" id="IPR003960">
    <property type="entry name" value="ATPase_AAA_CS"/>
</dbReference>
<dbReference type="GO" id="GO:0016887">
    <property type="term" value="F:ATP hydrolysis activity"/>
    <property type="evidence" value="ECO:0007669"/>
    <property type="project" value="InterPro"/>
</dbReference>
<dbReference type="PROSITE" id="PS00674">
    <property type="entry name" value="AAA"/>
    <property type="match status" value="2"/>
</dbReference>
<reference evidence="3 4" key="1">
    <citation type="submission" date="2016-10" db="EMBL/GenBank/DDBJ databases">
        <authorList>
            <person name="Varghese N."/>
            <person name="Submissions S."/>
        </authorList>
    </citation>
    <scope>NUCLEOTIDE SEQUENCE [LARGE SCALE GENOMIC DNA]</scope>
    <source>
        <strain evidence="3 4">22B</strain>
    </source>
</reference>
<dbReference type="InterPro" id="IPR003593">
    <property type="entry name" value="AAA+_ATPase"/>
</dbReference>
<accession>A0A662ZCA1</accession>
<keyword evidence="1" id="KW-0067">ATP-binding</keyword>
<evidence type="ECO:0000313" key="3">
    <source>
        <dbReference type="EMBL" id="SFK18516.1"/>
    </source>
</evidence>
<dbReference type="InterPro" id="IPR027417">
    <property type="entry name" value="P-loop_NTPase"/>
</dbReference>
<dbReference type="PANTHER" id="PTHR23077">
    <property type="entry name" value="AAA-FAMILY ATPASE"/>
    <property type="match status" value="1"/>
</dbReference>
<gene>
    <name evidence="3" type="ORF">SAMN04487865_103419</name>
</gene>
<sequence>MSTEICINYSDELIKHLSESSDIDDSSYSSMGTHEQADFKQALSGNVNMEYMFAAAWKNYERGQLEYSLGDLKTLKKEALLDHSARAHVPDALAHNAFINYFGGMATVPNRMKSFNNLASAILQGNYNAVGLLHDDFSSIKESLIAAYNLEFLINSRAKSLYETFYSAVNDKSYESLSLSKKHHRKFYDFVRSHTADDLRLKLVFAYNRGLFLKLCESFSLGCIGKIEHDMTPDEADTSEFLHFVKCFSILWSIRKILEREFSRGLVGNLKCLLNEIKESSAEFSITRDMFDRGLKIVIARIFLENYDKCSAQNDIEELKELTDKVIQSFGLKKFAFLKSSPYVLRLIGLYEVLFCNREIHIKQNDALDKCIVPEFCRIARELDIEKLVVSSLSDFSRKYNDETICRFVSDSLIWNTKNFTNYITAEYEGLVSKLVRICEYVNKLYQPHLIDQKCHEVCVDFIRSYMSLDPVLAYNDCEYSSKLSAFIKYAVDKLSLPPQMLAEIKKPAPYYGYTQTSAVGLYLLDNSEGKHWEEISALNKPEQEIVMLKQQIAEQDLNNIVMFFSLLKDNPSENYDYLLAEFTHKMCCFDEFRSEKQPKAKKLLSNTLRLLEILVSRAEAQQITNNGIAAELLHDLSVSPLCNTFLSNLSSDEGDKISCEELKKRISAFEQVEVRKYPENIPETIIIGDYRDYGLFAMNRGNYYFTEISKLITTEKLSDKDINKLKRMLTVYYRLLLAYDLCNPFRDIFDMFENGYIFRIINRIYPIEYVIHGGESEVDKDVVKIPNMKVRDLDYKKDSDRSNEEMKKIEFEEKSVDESSNDEVETSEQHYDLKNADKPLHIIGNRKLSEILNDRIIKALKSDPVKMKKYGLNVVPNFILYGEPGCGKTEAVRQFCEHLGLEPVLIDSATIGATCIHETPGKIHEKFKEAFEKKNGVIIIDEADAFLNEREGLREDLDYKVEEIGAFLQCFDKAAKKNTMVICMTNYLNKIDKAILRDGRLGFHIEIKNPDESDIEEIIEHYFEKEELEKLNKTEMAKALYGQSIASVFSIFNGIRMDVVMNDVELTHQYVMEKINTALGYTLKRGAYFSLPGQQEFEDYVNSKIVDHLLNPDWYRKYNLTFPNSILLYGPTGTGKTYAAKKLANFLGWNFIKLDSKSIGSEAVQGSAIKIAKVFDRARREAPCIIFIDEIDAWIPKRSRRSNSSEIGQVNEFLANMSQLNSDNLLLIGTTNRIEDIDEAALRNGRFSTKIEIGYMKGEQVEVLLNSLIKDIPYDDSIDLSEIAKTQDNKSVADIVAFFEKACRFSAENKYDFLTKECFQKAMDTETKKDECRRIGFL</sequence>
<feature type="domain" description="AAA+ ATPase" evidence="2">
    <location>
        <begin position="1123"/>
        <end position="1258"/>
    </location>
</feature>
<proteinExistence type="inferred from homology"/>
<dbReference type="InterPro" id="IPR050168">
    <property type="entry name" value="AAA_ATPase_domain"/>
</dbReference>
<evidence type="ECO:0000313" key="4">
    <source>
        <dbReference type="Proteomes" id="UP000243374"/>
    </source>
</evidence>
<dbReference type="Pfam" id="PF00004">
    <property type="entry name" value="AAA"/>
    <property type="match status" value="2"/>
</dbReference>
<dbReference type="GO" id="GO:0005524">
    <property type="term" value="F:ATP binding"/>
    <property type="evidence" value="ECO:0007669"/>
    <property type="project" value="UniProtKB-KW"/>
</dbReference>
<keyword evidence="4" id="KW-1185">Reference proteome</keyword>
<dbReference type="OrthoDB" id="9809379at2"/>
<organism evidence="3 4">
    <name type="scientific">Succinivibrio dextrinosolvens</name>
    <dbReference type="NCBI Taxonomy" id="83771"/>
    <lineage>
        <taxon>Bacteria</taxon>
        <taxon>Pseudomonadati</taxon>
        <taxon>Pseudomonadota</taxon>
        <taxon>Gammaproteobacteria</taxon>
        <taxon>Aeromonadales</taxon>
        <taxon>Succinivibrionaceae</taxon>
        <taxon>Succinivibrio</taxon>
    </lineage>
</organism>
<evidence type="ECO:0000259" key="2">
    <source>
        <dbReference type="SMART" id="SM00382"/>
    </source>
</evidence>
<dbReference type="InterPro" id="IPR003959">
    <property type="entry name" value="ATPase_AAA_core"/>
</dbReference>
<comment type="similarity">
    <text evidence="1">Belongs to the AAA ATPase family.</text>
</comment>
<dbReference type="RefSeq" id="WP_074840944.1">
    <property type="nucleotide sequence ID" value="NZ_CP047056.1"/>
</dbReference>
<dbReference type="PANTHER" id="PTHR23077:SF198">
    <property type="entry name" value="ATP-DEPENDENT ZINC METALLOPROTEASE FTSH"/>
    <property type="match status" value="1"/>
</dbReference>
<dbReference type="CDD" id="cd19481">
    <property type="entry name" value="RecA-like_protease"/>
    <property type="match status" value="2"/>
</dbReference>
<dbReference type="Gene3D" id="1.10.8.60">
    <property type="match status" value="1"/>
</dbReference>
<keyword evidence="1" id="KW-0547">Nucleotide-binding</keyword>
<dbReference type="Proteomes" id="UP000243374">
    <property type="component" value="Unassembled WGS sequence"/>
</dbReference>
<dbReference type="Gene3D" id="3.40.50.300">
    <property type="entry name" value="P-loop containing nucleotide triphosphate hydrolases"/>
    <property type="match status" value="2"/>
</dbReference>
<feature type="domain" description="AAA+ ATPase" evidence="2">
    <location>
        <begin position="875"/>
        <end position="1012"/>
    </location>
</feature>
<name>A0A662ZCA1_9GAMM</name>